<evidence type="ECO:0000256" key="1">
    <source>
        <dbReference type="ARBA" id="ARBA00001000"/>
    </source>
</evidence>
<dbReference type="InterPro" id="IPR005801">
    <property type="entry name" value="ADC_synthase"/>
</dbReference>
<comment type="catalytic activity">
    <reaction evidence="1">
        <text>chorismate + L-glutamine = 4-amino-4-deoxychorismate + L-glutamate</text>
        <dbReference type="Rhea" id="RHEA:11672"/>
        <dbReference type="ChEBI" id="CHEBI:29748"/>
        <dbReference type="ChEBI" id="CHEBI:29985"/>
        <dbReference type="ChEBI" id="CHEBI:58359"/>
        <dbReference type="ChEBI" id="CHEBI:58406"/>
        <dbReference type="EC" id="2.6.1.85"/>
    </reaction>
</comment>
<sequence length="822" mass="90808">MALTSSQAHPFDLPRLLILDAHDSYTRNILDLIYDIFPPGSIQRTQLESRVLVLRADKLDWEILSNEIIPHFAGLILGPGPGRPAKGDGPMNQTAEHPGVTFTRIFSSQPLQSLSGYHIPTFGLCLGHQALGFAFGAQIKPATQVLHGQTCQLELELDGIGRGKGILNLVSDGVRMVRYNSLTVEPATLPQELDVTAWANEGSSKSVMGLMHNSLPFHGVQFHPESICSTDGAQIVKSFLNLISSSSYVNEFLGRSKSFSPLPQSILQHSELRTLSPSSLRLNHGNTVGNFSFQLRTKVFEKFPWDTKDIFERLIRTKSKLGEVWLDSSDYSLGLKSNKSHYSHMASVNVLFSYFLARKTLIVTHTNLGREEIVLDGTTFWEWLRLAQASLEALTQIMPFVSSSNSCDVQKVGDLKTGFPRASVGFLGYIGYELHAESLLKNSLYSRSEVAVADAELGFCNTALTYDHKTGVWAASALVCIDESSSEASTEHLGLQVGMREAEYEAWEASLEEIFSVTPTLKDVRQNDSNHKSKNNFPKDLNPLIFTPIVSRSEYLESITAAQLQILAGESYELCLTTQFRGKLKKLSDNYMRYARLREKNPAPYGAYIYFSAFDIHILSSSPERFMSIDDQGRVEMKPIKGTTRRNLNDLAADAKLAESLQKDEKERAENLMITDLIRHDLHSFCTLGSVKVTRLFSVETVASVHSLVSTVTGQLRPGLNAVDGLKATFPPGSMTGAPKLRSVEILDMLENSKPRGVYSGSIGFISVDGRSDMSVVIRTAVVRGSEIFVGGGGAITRLSDKEKEWDEVKLKVAAVQNNLNI</sequence>
<keyword evidence="5" id="KW-0808">Transferase</keyword>
<dbReference type="Gene3D" id="3.40.50.880">
    <property type="match status" value="1"/>
</dbReference>
<evidence type="ECO:0000313" key="14">
    <source>
        <dbReference type="Proteomes" id="UP001153365"/>
    </source>
</evidence>
<dbReference type="EC" id="2.6.1.85" evidence="4"/>
<dbReference type="Gene3D" id="3.60.120.10">
    <property type="entry name" value="Anthranilate synthase"/>
    <property type="match status" value="1"/>
</dbReference>
<evidence type="ECO:0000256" key="9">
    <source>
        <dbReference type="ARBA" id="ARBA00031904"/>
    </source>
</evidence>
<dbReference type="GO" id="GO:0046656">
    <property type="term" value="P:folic acid biosynthetic process"/>
    <property type="evidence" value="ECO:0007669"/>
    <property type="project" value="UniProtKB-KW"/>
</dbReference>
<evidence type="ECO:0000256" key="6">
    <source>
        <dbReference type="ARBA" id="ARBA00022909"/>
    </source>
</evidence>
<dbReference type="InterPro" id="IPR029062">
    <property type="entry name" value="Class_I_gatase-like"/>
</dbReference>
<feature type="domain" description="Glutamine amidotransferase" evidence="10">
    <location>
        <begin position="18"/>
        <end position="240"/>
    </location>
</feature>
<evidence type="ECO:0000313" key="13">
    <source>
        <dbReference type="EMBL" id="CAH7668492.1"/>
    </source>
</evidence>
<dbReference type="InterPro" id="IPR015890">
    <property type="entry name" value="Chorismate_C"/>
</dbReference>
<dbReference type="Pfam" id="PF00425">
    <property type="entry name" value="Chorismate_bind"/>
    <property type="match status" value="1"/>
</dbReference>
<evidence type="ECO:0000256" key="7">
    <source>
        <dbReference type="ARBA" id="ARBA00022962"/>
    </source>
</evidence>
<comment type="pathway">
    <text evidence="2">Cofactor biosynthesis; tetrahydrofolate biosynthesis; 4-aminobenzoate from chorismate: step 1/2.</text>
</comment>
<dbReference type="EMBL" id="CALTRL010000531">
    <property type="protein sequence ID" value="CAH7668492.1"/>
    <property type="molecule type" value="Genomic_DNA"/>
</dbReference>
<dbReference type="SUPFAM" id="SSF52317">
    <property type="entry name" value="Class I glutamine amidotransferase-like"/>
    <property type="match status" value="1"/>
</dbReference>
<dbReference type="PRINTS" id="PR00095">
    <property type="entry name" value="ANTSNTHASEI"/>
</dbReference>
<reference evidence="13" key="1">
    <citation type="submission" date="2022-06" db="EMBL/GenBank/DDBJ databases">
        <authorList>
            <consortium name="SYNGENTA / RWTH Aachen University"/>
        </authorList>
    </citation>
    <scope>NUCLEOTIDE SEQUENCE</scope>
</reference>
<organism evidence="13 14">
    <name type="scientific">Phakopsora pachyrhizi</name>
    <name type="common">Asian soybean rust disease fungus</name>
    <dbReference type="NCBI Taxonomy" id="170000"/>
    <lineage>
        <taxon>Eukaryota</taxon>
        <taxon>Fungi</taxon>
        <taxon>Dikarya</taxon>
        <taxon>Basidiomycota</taxon>
        <taxon>Pucciniomycotina</taxon>
        <taxon>Pucciniomycetes</taxon>
        <taxon>Pucciniales</taxon>
        <taxon>Phakopsoraceae</taxon>
        <taxon>Phakopsora</taxon>
    </lineage>
</organism>
<evidence type="ECO:0000256" key="4">
    <source>
        <dbReference type="ARBA" id="ARBA00013139"/>
    </source>
</evidence>
<dbReference type="PANTHER" id="PTHR11236:SF18">
    <property type="entry name" value="AMINODEOXYCHORISMATE SYNTHASE"/>
    <property type="match status" value="1"/>
</dbReference>
<feature type="domain" description="Chorismate-utilising enzyme C-terminal" evidence="11">
    <location>
        <begin position="552"/>
        <end position="812"/>
    </location>
</feature>
<evidence type="ECO:0000256" key="5">
    <source>
        <dbReference type="ARBA" id="ARBA00022679"/>
    </source>
</evidence>
<keyword evidence="6" id="KW-0289">Folate biosynthesis</keyword>
<dbReference type="Proteomes" id="UP001153365">
    <property type="component" value="Unassembled WGS sequence"/>
</dbReference>
<dbReference type="NCBIfam" id="TIGR00566">
    <property type="entry name" value="trpG_papA"/>
    <property type="match status" value="1"/>
</dbReference>
<comment type="caution">
    <text evidence="13">The sequence shown here is derived from an EMBL/GenBank/DDBJ whole genome shotgun (WGS) entry which is preliminary data.</text>
</comment>
<dbReference type="GO" id="GO:0008153">
    <property type="term" value="P:4-aminobenzoate biosynthetic process"/>
    <property type="evidence" value="ECO:0007669"/>
    <property type="project" value="TreeGrafter"/>
</dbReference>
<evidence type="ECO:0000259" key="11">
    <source>
        <dbReference type="Pfam" id="PF00425"/>
    </source>
</evidence>
<dbReference type="Pfam" id="PF00117">
    <property type="entry name" value="GATase"/>
    <property type="match status" value="1"/>
</dbReference>
<dbReference type="GO" id="GO:0005737">
    <property type="term" value="C:cytoplasm"/>
    <property type="evidence" value="ECO:0007669"/>
    <property type="project" value="TreeGrafter"/>
</dbReference>
<dbReference type="SUPFAM" id="SSF56322">
    <property type="entry name" value="ADC synthase"/>
    <property type="match status" value="1"/>
</dbReference>
<dbReference type="AlphaFoldDB" id="A0AAV0ALL4"/>
<evidence type="ECO:0000259" key="12">
    <source>
        <dbReference type="Pfam" id="PF04715"/>
    </source>
</evidence>
<gene>
    <name evidence="13" type="ORF">PPACK8108_LOCUS3004</name>
</gene>
<dbReference type="InterPro" id="IPR006221">
    <property type="entry name" value="TrpG/PapA_dom"/>
</dbReference>
<dbReference type="InterPro" id="IPR006805">
    <property type="entry name" value="Anth_synth_I_N"/>
</dbReference>
<dbReference type="InterPro" id="IPR017926">
    <property type="entry name" value="GATASE"/>
</dbReference>
<dbReference type="InterPro" id="IPR019999">
    <property type="entry name" value="Anth_synth_I-like"/>
</dbReference>
<dbReference type="GO" id="GO:0000162">
    <property type="term" value="P:L-tryptophan biosynthetic process"/>
    <property type="evidence" value="ECO:0007669"/>
    <property type="project" value="TreeGrafter"/>
</dbReference>
<dbReference type="GO" id="GO:0046820">
    <property type="term" value="F:4-amino-4-deoxychorismate synthase activity"/>
    <property type="evidence" value="ECO:0007669"/>
    <property type="project" value="UniProtKB-EC"/>
</dbReference>
<dbReference type="PANTHER" id="PTHR11236">
    <property type="entry name" value="AMINOBENZOATE/ANTHRANILATE SYNTHASE"/>
    <property type="match status" value="1"/>
</dbReference>
<evidence type="ECO:0000259" key="10">
    <source>
        <dbReference type="Pfam" id="PF00117"/>
    </source>
</evidence>
<accession>A0AAV0ALL4</accession>
<dbReference type="CDD" id="cd01743">
    <property type="entry name" value="GATase1_Anthranilate_Synthase"/>
    <property type="match status" value="1"/>
</dbReference>
<feature type="domain" description="Anthranilate synthase component I N-terminal" evidence="12">
    <location>
        <begin position="322"/>
        <end position="470"/>
    </location>
</feature>
<name>A0AAV0ALL4_PHAPC</name>
<dbReference type="PROSITE" id="PS51273">
    <property type="entry name" value="GATASE_TYPE_1"/>
    <property type="match status" value="1"/>
</dbReference>
<proteinExistence type="inferred from homology"/>
<keyword evidence="7" id="KW-0315">Glutamine amidotransferase</keyword>
<protein>
    <recommendedName>
        <fullName evidence="4">aminodeoxychorismate synthase</fullName>
        <ecNumber evidence="4">2.6.1.85</ecNumber>
    </recommendedName>
    <alternativeName>
        <fullName evidence="8">Para-aminobenzoate synthase</fullName>
    </alternativeName>
    <alternativeName>
        <fullName evidence="9">p-aminobenzoic acid synthase</fullName>
    </alternativeName>
</protein>
<dbReference type="Pfam" id="PF04715">
    <property type="entry name" value="Anth_synt_I_N"/>
    <property type="match status" value="1"/>
</dbReference>
<evidence type="ECO:0000256" key="3">
    <source>
        <dbReference type="ARBA" id="ARBA00005970"/>
    </source>
</evidence>
<evidence type="ECO:0000256" key="8">
    <source>
        <dbReference type="ARBA" id="ARBA00031329"/>
    </source>
</evidence>
<keyword evidence="14" id="KW-1185">Reference proteome</keyword>
<evidence type="ECO:0000256" key="2">
    <source>
        <dbReference type="ARBA" id="ARBA00005009"/>
    </source>
</evidence>
<comment type="similarity">
    <text evidence="3">In the C-terminal section; belongs to the anthranilate synthase component I family.</text>
</comment>